<dbReference type="Proteomes" id="UP000233551">
    <property type="component" value="Unassembled WGS sequence"/>
</dbReference>
<dbReference type="Proteomes" id="UP000197138">
    <property type="component" value="Unassembled WGS sequence"/>
</dbReference>
<comment type="caution">
    <text evidence="1">The sequence shown here is derived from an EMBL/GenBank/DDBJ whole genome shotgun (WGS) entry which is preliminary data.</text>
</comment>
<reference evidence="2 4" key="3">
    <citation type="submission" date="2017-11" db="EMBL/GenBank/DDBJ databases">
        <title>De-novo sequencing of pomegranate (Punica granatum L.) genome.</title>
        <authorList>
            <person name="Akparov Z."/>
            <person name="Amiraslanov A."/>
            <person name="Hajiyeva S."/>
            <person name="Abbasov M."/>
            <person name="Kaur K."/>
            <person name="Hamwieh A."/>
            <person name="Solovyev V."/>
            <person name="Salamov A."/>
            <person name="Braich B."/>
            <person name="Kosarev P."/>
            <person name="Mahmoud A."/>
            <person name="Hajiyev E."/>
            <person name="Babayeva S."/>
            <person name="Izzatullayeva V."/>
            <person name="Mammadov A."/>
            <person name="Mammadov A."/>
            <person name="Sharifova S."/>
            <person name="Ojaghi J."/>
            <person name="Eynullazada K."/>
            <person name="Bayramov B."/>
            <person name="Abdulazimova A."/>
            <person name="Shahmuradov I."/>
        </authorList>
    </citation>
    <scope>NUCLEOTIDE SEQUENCE [LARGE SCALE GENOMIC DNA]</scope>
    <source>
        <strain evidence="2">AG2017</strain>
        <strain evidence="4">cv. AG2017</strain>
        <tissue evidence="2">Leaf</tissue>
    </source>
</reference>
<evidence type="ECO:0000313" key="1">
    <source>
        <dbReference type="EMBL" id="OWM70166.1"/>
    </source>
</evidence>
<organism evidence="1 3">
    <name type="scientific">Punica granatum</name>
    <name type="common">Pomegranate</name>
    <dbReference type="NCBI Taxonomy" id="22663"/>
    <lineage>
        <taxon>Eukaryota</taxon>
        <taxon>Viridiplantae</taxon>
        <taxon>Streptophyta</taxon>
        <taxon>Embryophyta</taxon>
        <taxon>Tracheophyta</taxon>
        <taxon>Spermatophyta</taxon>
        <taxon>Magnoliopsida</taxon>
        <taxon>eudicotyledons</taxon>
        <taxon>Gunneridae</taxon>
        <taxon>Pentapetalae</taxon>
        <taxon>rosids</taxon>
        <taxon>malvids</taxon>
        <taxon>Myrtales</taxon>
        <taxon>Lythraceae</taxon>
        <taxon>Punica</taxon>
    </lineage>
</organism>
<reference evidence="1" key="2">
    <citation type="submission" date="2017-06" db="EMBL/GenBank/DDBJ databases">
        <title>The pomegranate genome and the genomics of punicalagin biosynthesis.</title>
        <authorList>
            <person name="Xu C."/>
        </authorList>
    </citation>
    <scope>NUCLEOTIDE SEQUENCE [LARGE SCALE GENOMIC DNA]</scope>
    <source>
        <tissue evidence="1">Fresh leaf</tissue>
    </source>
</reference>
<dbReference type="EMBL" id="MTKT01004810">
    <property type="protein sequence ID" value="OWM70166.1"/>
    <property type="molecule type" value="Genomic_DNA"/>
</dbReference>
<dbReference type="PANTHER" id="PTHR34130">
    <property type="entry name" value="OS08G0243800 PROTEIN"/>
    <property type="match status" value="1"/>
</dbReference>
<dbReference type="PANTHER" id="PTHR34130:SF8">
    <property type="entry name" value="TRANSMEMBRANE PROTEIN"/>
    <property type="match status" value="1"/>
</dbReference>
<gene>
    <name evidence="1" type="ORF">CDL15_Pgr026016</name>
    <name evidence="2" type="ORF">CRG98_036345</name>
</gene>
<dbReference type="STRING" id="22663.A0A218WBZ8"/>
<accession>A0A218WBZ8</accession>
<dbReference type="EMBL" id="PGOL01003064">
    <property type="protein sequence ID" value="PKI43259.1"/>
    <property type="molecule type" value="Genomic_DNA"/>
</dbReference>
<protein>
    <submittedName>
        <fullName evidence="1">Uncharacterized protein</fullName>
    </submittedName>
</protein>
<proteinExistence type="predicted"/>
<dbReference type="AlphaFoldDB" id="A0A218WBZ8"/>
<reference evidence="3" key="1">
    <citation type="journal article" date="2017" name="Plant J.">
        <title>The pomegranate (Punica granatum L.) genome and the genomics of punicalagin biosynthesis.</title>
        <authorList>
            <person name="Qin G."/>
            <person name="Xu C."/>
            <person name="Ming R."/>
            <person name="Tang H."/>
            <person name="Guyot R."/>
            <person name="Kramer E.M."/>
            <person name="Hu Y."/>
            <person name="Yi X."/>
            <person name="Qi Y."/>
            <person name="Xu X."/>
            <person name="Gao Z."/>
            <person name="Pan H."/>
            <person name="Jian J."/>
            <person name="Tian Y."/>
            <person name="Yue Z."/>
            <person name="Xu Y."/>
        </authorList>
    </citation>
    <scope>NUCLEOTIDE SEQUENCE [LARGE SCALE GENOMIC DNA]</scope>
    <source>
        <strain evidence="3">cv. Dabenzi</strain>
    </source>
</reference>
<sequence length="223" mass="24321">MEDDTSSILSFQDDLQEDALSLCDLSSNAFSEVTDDNDPYCGSFFPSPSRDAFEFSITEPSAETVSHVDTILFCGKAIPFEQPRHLHRSDSSFKRLCRRVDSGPAWLPRSGSLRSPISKAAVVAAPAAGSCRYSTSSGREYKAIIGVTKFQSRMDMGEIRKRQSRQAPAPLFPAGTDGVELDSAMATGGRRGHGHWGLLRPLRCRSHLVGALARVSIGCMRHV</sequence>
<name>A0A218WBZ8_PUNGR</name>
<evidence type="ECO:0000313" key="2">
    <source>
        <dbReference type="EMBL" id="PKI43259.1"/>
    </source>
</evidence>
<keyword evidence="4" id="KW-1185">Reference proteome</keyword>
<evidence type="ECO:0000313" key="4">
    <source>
        <dbReference type="Proteomes" id="UP000233551"/>
    </source>
</evidence>
<evidence type="ECO:0000313" key="3">
    <source>
        <dbReference type="Proteomes" id="UP000197138"/>
    </source>
</evidence>